<dbReference type="OMA" id="NKQAKCK"/>
<evidence type="ECO:0000313" key="2">
    <source>
        <dbReference type="Ensembl" id="ENSUAMP00000026173.1"/>
    </source>
</evidence>
<sequence length="145" mass="16242">MFNRHMPGRLRRFWGESNTRAGFGRMSKSSPSRQGEECHRNGDSTFKDTSVHSFTPSTGDPDSTGNIPRFKALFNKQARCNPNHNSFIGISVLSLEKFSIGCKHSVRFPESKRFSSQSATRNSTLFGGESGYKYFVLSHGAIIEK</sequence>
<reference evidence="2" key="2">
    <citation type="submission" date="2025-08" db="UniProtKB">
        <authorList>
            <consortium name="Ensembl"/>
        </authorList>
    </citation>
    <scope>IDENTIFICATION</scope>
</reference>
<evidence type="ECO:0000256" key="1">
    <source>
        <dbReference type="SAM" id="MobiDB-lite"/>
    </source>
</evidence>
<dbReference type="GeneTree" id="ENSGT00910000148539"/>
<keyword evidence="3" id="KW-1185">Reference proteome</keyword>
<proteinExistence type="predicted"/>
<dbReference type="AlphaFoldDB" id="A0A452S2J5"/>
<dbReference type="Proteomes" id="UP000291022">
    <property type="component" value="Unassembled WGS sequence"/>
</dbReference>
<protein>
    <submittedName>
        <fullName evidence="2">Uncharacterized protein</fullName>
    </submittedName>
</protein>
<feature type="compositionally biased region" description="Polar residues" evidence="1">
    <location>
        <begin position="51"/>
        <end position="66"/>
    </location>
</feature>
<feature type="region of interest" description="Disordered" evidence="1">
    <location>
        <begin position="21"/>
        <end position="66"/>
    </location>
</feature>
<accession>A0A452S2J5</accession>
<reference evidence="3" key="1">
    <citation type="submission" date="2016-06" db="EMBL/GenBank/DDBJ databases">
        <title>De novo assembly and RNA-Seq shows season-dependent expression and editing in black bear kidneys.</title>
        <authorList>
            <person name="Korstanje R."/>
            <person name="Srivastava A."/>
            <person name="Sarsani V.K."/>
            <person name="Sheehan S.M."/>
            <person name="Seger R.L."/>
            <person name="Barter M.E."/>
            <person name="Lindqvist C."/>
            <person name="Brody L.C."/>
            <person name="Mullikin J.C."/>
        </authorList>
    </citation>
    <scope>NUCLEOTIDE SEQUENCE [LARGE SCALE GENOMIC DNA]</scope>
</reference>
<organism evidence="2 3">
    <name type="scientific">Ursus americanus</name>
    <name type="common">American black bear</name>
    <name type="synonym">Euarctos americanus</name>
    <dbReference type="NCBI Taxonomy" id="9643"/>
    <lineage>
        <taxon>Eukaryota</taxon>
        <taxon>Metazoa</taxon>
        <taxon>Chordata</taxon>
        <taxon>Craniata</taxon>
        <taxon>Vertebrata</taxon>
        <taxon>Euteleostomi</taxon>
        <taxon>Mammalia</taxon>
        <taxon>Eutheria</taxon>
        <taxon>Laurasiatheria</taxon>
        <taxon>Carnivora</taxon>
        <taxon>Caniformia</taxon>
        <taxon>Ursidae</taxon>
        <taxon>Ursus</taxon>
    </lineage>
</organism>
<evidence type="ECO:0000313" key="3">
    <source>
        <dbReference type="Proteomes" id="UP000291022"/>
    </source>
</evidence>
<dbReference type="Ensembl" id="ENSUAMT00000029202.1">
    <property type="protein sequence ID" value="ENSUAMP00000026173.1"/>
    <property type="gene ID" value="ENSUAMG00000020306.1"/>
</dbReference>
<feature type="compositionally biased region" description="Basic and acidic residues" evidence="1">
    <location>
        <begin position="34"/>
        <end position="50"/>
    </location>
</feature>
<name>A0A452S2J5_URSAM</name>
<reference evidence="2" key="3">
    <citation type="submission" date="2025-09" db="UniProtKB">
        <authorList>
            <consortium name="Ensembl"/>
        </authorList>
    </citation>
    <scope>IDENTIFICATION</scope>
</reference>